<evidence type="ECO:0000313" key="1">
    <source>
        <dbReference type="EMBL" id="QHT16621.1"/>
    </source>
</evidence>
<proteinExistence type="predicted"/>
<sequence>MNLFALSANPKKAAEAHGDKHVVKMILEACQMLYTAHWTATYPDLLKERSAIKIAKAHKLLAVPEHMESAPKRKCADEQGFRPVHLHHPCTIWVRECTGNYLWAVELALAIAEEYEYRWPGRVHSCKAHALWLKANIPDIPKGELKTFAVAMDDKYRVPGDPVYSYIRYYKGSKQERNLTTYTRREKPWFLLKMKKRI</sequence>
<reference evidence="1" key="1">
    <citation type="journal article" date="2020" name="Nature">
        <title>Giant virus diversity and host interactions through global metagenomics.</title>
        <authorList>
            <person name="Schulz F."/>
            <person name="Roux S."/>
            <person name="Paez-Espino D."/>
            <person name="Jungbluth S."/>
            <person name="Walsh D.A."/>
            <person name="Denef V.J."/>
            <person name="McMahon K.D."/>
            <person name="Konstantinidis K.T."/>
            <person name="Eloe-Fadrosh E.A."/>
            <person name="Kyrpides N.C."/>
            <person name="Woyke T."/>
        </authorList>
    </citation>
    <scope>NUCLEOTIDE SEQUENCE</scope>
    <source>
        <strain evidence="1">GVMAG-M-3300023174-189</strain>
    </source>
</reference>
<organism evidence="1">
    <name type="scientific">viral metagenome</name>
    <dbReference type="NCBI Taxonomy" id="1070528"/>
    <lineage>
        <taxon>unclassified sequences</taxon>
        <taxon>metagenomes</taxon>
        <taxon>organismal metagenomes</taxon>
    </lineage>
</organism>
<name>A0A6C0DJL1_9ZZZZ</name>
<accession>A0A6C0DJL1</accession>
<protein>
    <submittedName>
        <fullName evidence="1">Uncharacterized protein</fullName>
    </submittedName>
</protein>
<dbReference type="EMBL" id="MN739626">
    <property type="protein sequence ID" value="QHT16621.1"/>
    <property type="molecule type" value="Genomic_DNA"/>
</dbReference>
<dbReference type="AlphaFoldDB" id="A0A6C0DJL1"/>